<organism evidence="4 5">
    <name type="scientific">Amycolatopsis minnesotensis</name>
    <dbReference type="NCBI Taxonomy" id="337894"/>
    <lineage>
        <taxon>Bacteria</taxon>
        <taxon>Bacillati</taxon>
        <taxon>Actinomycetota</taxon>
        <taxon>Actinomycetes</taxon>
        <taxon>Pseudonocardiales</taxon>
        <taxon>Pseudonocardiaceae</taxon>
        <taxon>Amycolatopsis</taxon>
    </lineage>
</organism>
<evidence type="ECO:0000256" key="2">
    <source>
        <dbReference type="SAM" id="MobiDB-lite"/>
    </source>
</evidence>
<evidence type="ECO:0000313" key="4">
    <source>
        <dbReference type="EMBL" id="GAA1948097.1"/>
    </source>
</evidence>
<dbReference type="Gene3D" id="1.10.30.50">
    <property type="match status" value="1"/>
</dbReference>
<keyword evidence="4" id="KW-0255">Endonuclease</keyword>
<dbReference type="InterPro" id="IPR002711">
    <property type="entry name" value="HNH"/>
</dbReference>
<dbReference type="InterPro" id="IPR003870">
    <property type="entry name" value="DUF222"/>
</dbReference>
<dbReference type="InterPro" id="IPR003615">
    <property type="entry name" value="HNH_nuc"/>
</dbReference>
<keyword evidence="4" id="KW-0540">Nuclease</keyword>
<dbReference type="EMBL" id="BAAANN010000005">
    <property type="protein sequence ID" value="GAA1948097.1"/>
    <property type="molecule type" value="Genomic_DNA"/>
</dbReference>
<keyword evidence="4" id="KW-0378">Hydrolase</keyword>
<reference evidence="4 5" key="1">
    <citation type="journal article" date="2019" name="Int. J. Syst. Evol. Microbiol.">
        <title>The Global Catalogue of Microorganisms (GCM) 10K type strain sequencing project: providing services to taxonomists for standard genome sequencing and annotation.</title>
        <authorList>
            <consortium name="The Broad Institute Genomics Platform"/>
            <consortium name="The Broad Institute Genome Sequencing Center for Infectious Disease"/>
            <person name="Wu L."/>
            <person name="Ma J."/>
        </authorList>
    </citation>
    <scope>NUCLEOTIDE SEQUENCE [LARGE SCALE GENOMIC DNA]</scope>
    <source>
        <strain evidence="4 5">JCM 14545</strain>
    </source>
</reference>
<comment type="similarity">
    <text evidence="1">Belongs to the Rv1128c/1148c/1588c/1702c/1945/3466 family.</text>
</comment>
<dbReference type="Pfam" id="PF02720">
    <property type="entry name" value="DUF222"/>
    <property type="match status" value="1"/>
</dbReference>
<dbReference type="CDD" id="cd00085">
    <property type="entry name" value="HNHc"/>
    <property type="match status" value="1"/>
</dbReference>
<name>A0ABN2QC85_9PSEU</name>
<feature type="region of interest" description="Disordered" evidence="2">
    <location>
        <begin position="365"/>
        <end position="395"/>
    </location>
</feature>
<proteinExistence type="inferred from homology"/>
<protein>
    <submittedName>
        <fullName evidence="4">HNH endonuclease signature motif containing protein</fullName>
    </submittedName>
</protein>
<evidence type="ECO:0000259" key="3">
    <source>
        <dbReference type="SMART" id="SM00507"/>
    </source>
</evidence>
<keyword evidence="5" id="KW-1185">Reference proteome</keyword>
<sequence>MSTEDEFYRVRMLSDSAARRLRVIRYQQAMLLREIAEMEQVSSRRSTVGQVGLLHAVTHAAAERKVALADALTSYLPCTLAAMEAGLIDEYAASRVFEATACASEGVAAEVDSLLAGRFENRNPPALRRLVNSLLMRVDPEGYERRRQEKVAARRLEIRHGDHGSSTLFAELPSDRAQALYAACDRDALAKKRQGAKRTMDQLRLDALVERCLGSHGCAGKPKAQIFVHIDLRTLLGLRDNPGELTGCGDISPEMARAIAFDADSVWNRIIDEPLTGLPVDLGRENYRPPSAMRKYLHVTHRTCSMPGCTRPAQYTDLDHAQAWKDGGRTDKANMRPLCRVHHVLRDEPGWQFATGADGVLTVTAPNGRSYTDEPPPTDSYEDRVRRSGVPAGRR</sequence>
<dbReference type="GO" id="GO:0004519">
    <property type="term" value="F:endonuclease activity"/>
    <property type="evidence" value="ECO:0007669"/>
    <property type="project" value="UniProtKB-KW"/>
</dbReference>
<dbReference type="Pfam" id="PF01844">
    <property type="entry name" value="HNH"/>
    <property type="match status" value="1"/>
</dbReference>
<feature type="domain" description="HNH nuclease" evidence="3">
    <location>
        <begin position="294"/>
        <end position="344"/>
    </location>
</feature>
<dbReference type="SMART" id="SM00507">
    <property type="entry name" value="HNHc"/>
    <property type="match status" value="1"/>
</dbReference>
<comment type="caution">
    <text evidence="4">The sequence shown here is derived from an EMBL/GenBank/DDBJ whole genome shotgun (WGS) entry which is preliminary data.</text>
</comment>
<accession>A0ABN2QC85</accession>
<evidence type="ECO:0000313" key="5">
    <source>
        <dbReference type="Proteomes" id="UP001501116"/>
    </source>
</evidence>
<dbReference type="Proteomes" id="UP001501116">
    <property type="component" value="Unassembled WGS sequence"/>
</dbReference>
<dbReference type="RefSeq" id="WP_344415027.1">
    <property type="nucleotide sequence ID" value="NZ_BAAANN010000005.1"/>
</dbReference>
<evidence type="ECO:0000256" key="1">
    <source>
        <dbReference type="ARBA" id="ARBA00023450"/>
    </source>
</evidence>
<gene>
    <name evidence="4" type="ORF">GCM10009754_15470</name>
</gene>